<dbReference type="EMBL" id="JAZGQO010000001">
    <property type="protein sequence ID" value="KAK6194566.1"/>
    <property type="molecule type" value="Genomic_DNA"/>
</dbReference>
<keyword evidence="3" id="KW-1185">Reference proteome</keyword>
<accession>A0AAN8K4P4</accession>
<comment type="caution">
    <text evidence="2">The sequence shown here is derived from an EMBL/GenBank/DDBJ whole genome shotgun (WGS) entry which is preliminary data.</text>
</comment>
<dbReference type="CDD" id="cd20237">
    <property type="entry name" value="PFM_LIN24-like"/>
    <property type="match status" value="1"/>
</dbReference>
<evidence type="ECO:0000313" key="3">
    <source>
        <dbReference type="Proteomes" id="UP001347796"/>
    </source>
</evidence>
<sequence length="453" mass="50702">MKIAMLCLRGAPPTEESEILDIKKILEDFVWNNFKSSQGVCAKTFLRRRDFIVDVPLNFYHTEDVNQKLTPRQHKKEPSRSGYDHKHGDHTSDLRTEFRNNTGTNQTYKFRFERTRKASVTVTFQKGFTFGGKAHFSLGLPVAGGRASGDVNMTLQVTKTDAENFEDTLVLETTSDIAVEKKHSYITGVILKHRDVSYDFTLDTIITMPLNKAPVAIRKRKGGEVLSSFYIENLKDVFLDFPNVEFIPQRSADGKSQTYSVKIRTSGIVEGVQLSDQQIFLDSKKIESEDKSTSTLDIVPPTLARPTDLGTPITPTTTSKEDTSVKVTTDDATDAKAVERLKDPQTATERRTSFKRFNQFGENYTSLTATSPETKILQTPKIPTIIKTSPTTPRVSPVPSDSEAAFPKHRLREVTPKRSGRPKSPLLMNSPSSSFQGTSPQTQRPKLSKMTSV</sequence>
<organism evidence="2 3">
    <name type="scientific">Patella caerulea</name>
    <name type="common">Rayed Mediterranean limpet</name>
    <dbReference type="NCBI Taxonomy" id="87958"/>
    <lineage>
        <taxon>Eukaryota</taxon>
        <taxon>Metazoa</taxon>
        <taxon>Spiralia</taxon>
        <taxon>Lophotrochozoa</taxon>
        <taxon>Mollusca</taxon>
        <taxon>Gastropoda</taxon>
        <taxon>Patellogastropoda</taxon>
        <taxon>Patelloidea</taxon>
        <taxon>Patellidae</taxon>
        <taxon>Patella</taxon>
    </lineage>
</organism>
<proteinExistence type="predicted"/>
<gene>
    <name evidence="2" type="ORF">SNE40_000179</name>
</gene>
<dbReference type="Gene3D" id="2.170.15.10">
    <property type="entry name" value="Proaerolysin, chain A, domain 3"/>
    <property type="match status" value="1"/>
</dbReference>
<feature type="compositionally biased region" description="Low complexity" evidence="1">
    <location>
        <begin position="306"/>
        <end position="318"/>
    </location>
</feature>
<feature type="compositionally biased region" description="Low complexity" evidence="1">
    <location>
        <begin position="386"/>
        <end position="402"/>
    </location>
</feature>
<feature type="region of interest" description="Disordered" evidence="1">
    <location>
        <begin position="66"/>
        <end position="100"/>
    </location>
</feature>
<feature type="region of interest" description="Disordered" evidence="1">
    <location>
        <begin position="386"/>
        <end position="453"/>
    </location>
</feature>
<reference evidence="2 3" key="1">
    <citation type="submission" date="2024-01" db="EMBL/GenBank/DDBJ databases">
        <title>The genome of the rayed Mediterranean limpet Patella caerulea (Linnaeus, 1758).</title>
        <authorList>
            <person name="Anh-Thu Weber A."/>
            <person name="Halstead-Nussloch G."/>
        </authorList>
    </citation>
    <scope>NUCLEOTIDE SEQUENCE [LARGE SCALE GENOMIC DNA]</scope>
    <source>
        <strain evidence="2">AATW-2023a</strain>
        <tissue evidence="2">Whole specimen</tissue>
    </source>
</reference>
<name>A0AAN8K4P4_PATCE</name>
<dbReference type="Proteomes" id="UP001347796">
    <property type="component" value="Unassembled WGS sequence"/>
</dbReference>
<dbReference type="AlphaFoldDB" id="A0AAN8K4P4"/>
<dbReference type="PANTHER" id="PTHR39369:SF6">
    <property type="entry name" value="LIN-24 (TWENTY-FOUR) LIKE"/>
    <property type="match status" value="1"/>
</dbReference>
<protein>
    <submittedName>
        <fullName evidence="2">Uncharacterized protein</fullName>
    </submittedName>
</protein>
<dbReference type="Pfam" id="PF03318">
    <property type="entry name" value="ETX_MTX2"/>
    <property type="match status" value="1"/>
</dbReference>
<feature type="region of interest" description="Disordered" evidence="1">
    <location>
        <begin position="292"/>
        <end position="326"/>
    </location>
</feature>
<evidence type="ECO:0000313" key="2">
    <source>
        <dbReference type="EMBL" id="KAK6194566.1"/>
    </source>
</evidence>
<feature type="compositionally biased region" description="Basic and acidic residues" evidence="1">
    <location>
        <begin position="76"/>
        <end position="98"/>
    </location>
</feature>
<feature type="compositionally biased region" description="Polar residues" evidence="1">
    <location>
        <begin position="427"/>
        <end position="453"/>
    </location>
</feature>
<dbReference type="InterPro" id="IPR004991">
    <property type="entry name" value="Aerolysin-like"/>
</dbReference>
<dbReference type="PANTHER" id="PTHR39369">
    <property type="entry name" value="LIN-24 (TWENTY-FOUR) LIKE"/>
    <property type="match status" value="1"/>
</dbReference>
<evidence type="ECO:0000256" key="1">
    <source>
        <dbReference type="SAM" id="MobiDB-lite"/>
    </source>
</evidence>
<dbReference type="SUPFAM" id="SSF56973">
    <property type="entry name" value="Aerolisin/ETX pore-forming domain"/>
    <property type="match status" value="1"/>
</dbReference>